<dbReference type="PANTHER" id="PTHR33558">
    <property type="entry name" value="GLUTAREDOXIN-LIKE PROTEIN C5ORF63 HOMOLOG"/>
    <property type="match status" value="1"/>
</dbReference>
<organism evidence="1 2">
    <name type="scientific">Exiguobacterium sp. (strain ATCC BAA-1283 / AT1b)</name>
    <dbReference type="NCBI Taxonomy" id="360911"/>
    <lineage>
        <taxon>Bacteria</taxon>
        <taxon>Bacillati</taxon>
        <taxon>Bacillota</taxon>
        <taxon>Bacilli</taxon>
        <taxon>Bacillales</taxon>
        <taxon>Bacillales Family XII. Incertae Sedis</taxon>
        <taxon>Exiguobacterium</taxon>
    </lineage>
</organism>
<dbReference type="HOGENOM" id="CLU_125054_2_3_9"/>
<evidence type="ECO:0000313" key="1">
    <source>
        <dbReference type="EMBL" id="ACQ69795.1"/>
    </source>
</evidence>
<dbReference type="KEGG" id="eat:EAT1b_0866"/>
<dbReference type="Pfam" id="PF05768">
    <property type="entry name" value="Glrx-like"/>
    <property type="match status" value="1"/>
</dbReference>
<dbReference type="SUPFAM" id="SSF52833">
    <property type="entry name" value="Thioredoxin-like"/>
    <property type="match status" value="1"/>
</dbReference>
<dbReference type="InterPro" id="IPR008554">
    <property type="entry name" value="Glutaredoxin-like"/>
</dbReference>
<dbReference type="Proteomes" id="UP000000716">
    <property type="component" value="Chromosome"/>
</dbReference>
<dbReference type="STRING" id="360911.EAT1b_0866"/>
<sequence length="88" mass="10277">MTKMKLTLYKRDNCSLCDEAVVMLEWLQEDYPIELDQVDITGDEVLEAKYLFEIPVLIHEGVVISQGRYDDNKVEDFVKYTLTSKKNV</sequence>
<proteinExistence type="predicted"/>
<reference evidence="1 2" key="1">
    <citation type="journal article" date="2011" name="J. Bacteriol.">
        <title>Complete genome sequence of the Thermophilic Bacterium Exiguobacterium sp. AT1b.</title>
        <authorList>
            <person name="Vishnivetskaya T.A."/>
            <person name="Lucas S."/>
            <person name="Copeland A."/>
            <person name="Lapidus A."/>
            <person name="Glavina Del Rio T."/>
            <person name="Dalin E."/>
            <person name="Tice H."/>
            <person name="Bruce D.C."/>
            <person name="Goodwin L.A."/>
            <person name="Pitluck S."/>
            <person name="Saunders E."/>
            <person name="Brettin T."/>
            <person name="Detter C."/>
            <person name="Han C."/>
            <person name="Larimer F."/>
            <person name="Land M.L."/>
            <person name="Hauser L.J."/>
            <person name="Kyrpides N.C."/>
            <person name="Ovchinnikova G."/>
            <person name="Kathariou S."/>
            <person name="Ramaley R.F."/>
            <person name="Rodrigues D.F."/>
            <person name="Hendrix C."/>
            <person name="Richardson P."/>
            <person name="Tiedje J.M."/>
        </authorList>
    </citation>
    <scope>NUCLEOTIDE SEQUENCE [LARGE SCALE GENOMIC DNA]</scope>
    <source>
        <strain evidence="2">ATCC BAA-1283 / AT1b</strain>
    </source>
</reference>
<dbReference type="CDD" id="cd00570">
    <property type="entry name" value="GST_N_family"/>
    <property type="match status" value="1"/>
</dbReference>
<gene>
    <name evidence="1" type="ordered locus">EAT1b_0866</name>
</gene>
<name>C4L5I0_EXISA</name>
<dbReference type="EMBL" id="CP001615">
    <property type="protein sequence ID" value="ACQ69795.1"/>
    <property type="molecule type" value="Genomic_DNA"/>
</dbReference>
<protein>
    <submittedName>
        <fullName evidence="1">Glutaredoxin 2</fullName>
    </submittedName>
</protein>
<accession>C4L5I0</accession>
<dbReference type="InterPro" id="IPR036249">
    <property type="entry name" value="Thioredoxin-like_sf"/>
</dbReference>
<dbReference type="InterPro" id="IPR052565">
    <property type="entry name" value="Glutaredoxin-like_YDR286C"/>
</dbReference>
<evidence type="ECO:0000313" key="2">
    <source>
        <dbReference type="Proteomes" id="UP000000716"/>
    </source>
</evidence>
<dbReference type="PANTHER" id="PTHR33558:SF1">
    <property type="entry name" value="GLUTAREDOXIN-LIKE PROTEIN C5ORF63 HOMOLOG"/>
    <property type="match status" value="1"/>
</dbReference>
<dbReference type="AlphaFoldDB" id="C4L5I0"/>
<dbReference type="Gene3D" id="3.40.30.10">
    <property type="entry name" value="Glutaredoxin"/>
    <property type="match status" value="1"/>
</dbReference>
<keyword evidence="2" id="KW-1185">Reference proteome</keyword>